<name>A0A397I2S8_9GLOM</name>
<dbReference type="Proteomes" id="UP000266861">
    <property type="component" value="Unassembled WGS sequence"/>
</dbReference>
<reference evidence="3 4" key="1">
    <citation type="submission" date="2018-08" db="EMBL/GenBank/DDBJ databases">
        <title>Genome and evolution of the arbuscular mycorrhizal fungus Diversispora epigaea (formerly Glomus versiforme) and its bacterial endosymbionts.</title>
        <authorList>
            <person name="Sun X."/>
            <person name="Fei Z."/>
            <person name="Harrison M."/>
        </authorList>
    </citation>
    <scope>NUCLEOTIDE SEQUENCE [LARGE SCALE GENOMIC DNA]</scope>
    <source>
        <strain evidence="3 4">IT104</strain>
    </source>
</reference>
<keyword evidence="2" id="KW-0732">Signal</keyword>
<evidence type="ECO:0000256" key="2">
    <source>
        <dbReference type="SAM" id="SignalP"/>
    </source>
</evidence>
<gene>
    <name evidence="3" type="ORF">Glove_283g105</name>
</gene>
<comment type="caution">
    <text evidence="3">The sequence shown here is derived from an EMBL/GenBank/DDBJ whole genome shotgun (WGS) entry which is preliminary data.</text>
</comment>
<evidence type="ECO:0000256" key="1">
    <source>
        <dbReference type="SAM" id="MobiDB-lite"/>
    </source>
</evidence>
<proteinExistence type="predicted"/>
<feature type="region of interest" description="Disordered" evidence="1">
    <location>
        <begin position="88"/>
        <end position="112"/>
    </location>
</feature>
<evidence type="ECO:0000313" key="4">
    <source>
        <dbReference type="Proteomes" id="UP000266861"/>
    </source>
</evidence>
<dbReference type="EMBL" id="PQFF01000259">
    <property type="protein sequence ID" value="RHZ69472.1"/>
    <property type="molecule type" value="Genomic_DNA"/>
</dbReference>
<evidence type="ECO:0000313" key="3">
    <source>
        <dbReference type="EMBL" id="RHZ69472.1"/>
    </source>
</evidence>
<protein>
    <submittedName>
        <fullName evidence="3">Uncharacterized protein</fullName>
    </submittedName>
</protein>
<dbReference type="AlphaFoldDB" id="A0A397I2S8"/>
<feature type="compositionally biased region" description="Basic and acidic residues" evidence="1">
    <location>
        <begin position="97"/>
        <end position="112"/>
    </location>
</feature>
<feature type="chain" id="PRO_5017409703" evidence="2">
    <location>
        <begin position="23"/>
        <end position="112"/>
    </location>
</feature>
<accession>A0A397I2S8</accession>
<sequence length="112" mass="12716">MHNKNIIVISIFLIFIVLKGFSNVIPPMDSSDIREISIVLKGFANVIPPMDSSDIREISRTDASEHYIRAEVEEINIRNHNKQHRGYSKWGGYGEGGYDKGEYDKGGYDRKG</sequence>
<keyword evidence="4" id="KW-1185">Reference proteome</keyword>
<organism evidence="3 4">
    <name type="scientific">Diversispora epigaea</name>
    <dbReference type="NCBI Taxonomy" id="1348612"/>
    <lineage>
        <taxon>Eukaryota</taxon>
        <taxon>Fungi</taxon>
        <taxon>Fungi incertae sedis</taxon>
        <taxon>Mucoromycota</taxon>
        <taxon>Glomeromycotina</taxon>
        <taxon>Glomeromycetes</taxon>
        <taxon>Diversisporales</taxon>
        <taxon>Diversisporaceae</taxon>
        <taxon>Diversispora</taxon>
    </lineage>
</organism>
<feature type="signal peptide" evidence="2">
    <location>
        <begin position="1"/>
        <end position="22"/>
    </location>
</feature>